<evidence type="ECO:0000256" key="1">
    <source>
        <dbReference type="SAM" id="MobiDB-lite"/>
    </source>
</evidence>
<proteinExistence type="predicted"/>
<dbReference type="Proteomes" id="UP001652623">
    <property type="component" value="Chromosome 5"/>
</dbReference>
<name>A0ABM4A952_ZIZJJ</name>
<evidence type="ECO:0000313" key="2">
    <source>
        <dbReference type="Proteomes" id="UP001652623"/>
    </source>
</evidence>
<organism evidence="2 3">
    <name type="scientific">Ziziphus jujuba</name>
    <name type="common">Chinese jujube</name>
    <name type="synonym">Ziziphus sativa</name>
    <dbReference type="NCBI Taxonomy" id="326968"/>
    <lineage>
        <taxon>Eukaryota</taxon>
        <taxon>Viridiplantae</taxon>
        <taxon>Streptophyta</taxon>
        <taxon>Embryophyta</taxon>
        <taxon>Tracheophyta</taxon>
        <taxon>Spermatophyta</taxon>
        <taxon>Magnoliopsida</taxon>
        <taxon>eudicotyledons</taxon>
        <taxon>Gunneridae</taxon>
        <taxon>Pentapetalae</taxon>
        <taxon>rosids</taxon>
        <taxon>fabids</taxon>
        <taxon>Rosales</taxon>
        <taxon>Rhamnaceae</taxon>
        <taxon>Paliureae</taxon>
        <taxon>Ziziphus</taxon>
    </lineage>
</organism>
<gene>
    <name evidence="3" type="primary">LOC112492077</name>
</gene>
<feature type="compositionally biased region" description="Low complexity" evidence="1">
    <location>
        <begin position="50"/>
        <end position="62"/>
    </location>
</feature>
<keyword evidence="2" id="KW-1185">Reference proteome</keyword>
<dbReference type="GeneID" id="112492077"/>
<feature type="compositionally biased region" description="Polar residues" evidence="1">
    <location>
        <begin position="63"/>
        <end position="73"/>
    </location>
</feature>
<accession>A0ABM4A952</accession>
<reference evidence="3" key="1">
    <citation type="submission" date="2025-08" db="UniProtKB">
        <authorList>
            <consortium name="RefSeq"/>
        </authorList>
    </citation>
    <scope>IDENTIFICATION</scope>
    <source>
        <tissue evidence="3">Seedling</tissue>
    </source>
</reference>
<sequence>MEIESVGELGTALEFDFLFDEADLLLTNQQCSEIPSNQQIETPEDISTVENGELGSSSESNNQPAAATATISNDQDESSKENNIDAVSSDLPDLPPLLNIPNMASPTCNNNSDIITITSPLIDVVEPQIDPPSDLITEINGKFGASADDDYESEDVNNHPQEINATHGVDLPFVRNDAYNSLDSSGGLADQLVGNSGEAPNLLPQLPSSINPPLMGLPAPQPYLPTVMAPEGDQAANQLINNYSFNNAPAYPIENVPQFLNMPLPSQNMTPLMNQLGTNNQMVQNIINNNNFMANSINQHSSGLCPNSFPQNNTMTAPVGPLANQNTSPLINQQQQSIFAAPQLMNNPTAASANYRPSAIPSGCYWNQPNELMAATNLMDPSQSTNFIPPQATSFRAQQVPSQQPQQLNQVPQVPNMYDPKSKHSMPPGFSMPPIRPQSIPYQYQVNQAPVAANVFDSLSSNSLLPELSSNAWYMYISF</sequence>
<protein>
    <submittedName>
        <fullName evidence="3">Uncharacterized protein LOC112492077</fullName>
    </submittedName>
</protein>
<dbReference type="RefSeq" id="XP_060673252.1">
    <property type="nucleotide sequence ID" value="XM_060817269.1"/>
</dbReference>
<feature type="region of interest" description="Disordered" evidence="1">
    <location>
        <begin position="35"/>
        <end position="90"/>
    </location>
</feature>
<evidence type="ECO:0000313" key="3">
    <source>
        <dbReference type="RefSeq" id="XP_060673252.1"/>
    </source>
</evidence>